<reference evidence="3" key="2">
    <citation type="submission" date="2020-09" db="EMBL/GenBank/DDBJ databases">
        <authorList>
            <person name="Sun Q."/>
            <person name="Zhou Y."/>
        </authorList>
    </citation>
    <scope>NUCLEOTIDE SEQUENCE</scope>
    <source>
        <strain evidence="3">CGMCC 1.15448</strain>
    </source>
</reference>
<keyword evidence="4" id="KW-1185">Reference proteome</keyword>
<dbReference type="InterPro" id="IPR016187">
    <property type="entry name" value="CTDL_fold"/>
</dbReference>
<evidence type="ECO:0000256" key="1">
    <source>
        <dbReference type="SAM" id="SignalP"/>
    </source>
</evidence>
<dbReference type="EMBL" id="BMJC01000001">
    <property type="protein sequence ID" value="GGA84526.1"/>
    <property type="molecule type" value="Genomic_DNA"/>
</dbReference>
<comment type="caution">
    <text evidence="3">The sequence shown here is derived from an EMBL/GenBank/DDBJ whole genome shotgun (WGS) entry which is preliminary data.</text>
</comment>
<dbReference type="PANTHER" id="PTHR23150">
    <property type="entry name" value="SULFATASE MODIFYING FACTOR 1, 2"/>
    <property type="match status" value="1"/>
</dbReference>
<keyword evidence="1" id="KW-0732">Signal</keyword>
<feature type="chain" id="PRO_5035234532" evidence="1">
    <location>
        <begin position="26"/>
        <end position="276"/>
    </location>
</feature>
<dbReference type="GO" id="GO:0120147">
    <property type="term" value="F:formylglycine-generating oxidase activity"/>
    <property type="evidence" value="ECO:0007669"/>
    <property type="project" value="TreeGrafter"/>
</dbReference>
<dbReference type="SUPFAM" id="SSF56436">
    <property type="entry name" value="C-type lectin-like"/>
    <property type="match status" value="1"/>
</dbReference>
<evidence type="ECO:0000313" key="3">
    <source>
        <dbReference type="EMBL" id="GGA84526.1"/>
    </source>
</evidence>
<evidence type="ECO:0000313" key="4">
    <source>
        <dbReference type="Proteomes" id="UP000607559"/>
    </source>
</evidence>
<dbReference type="InterPro" id="IPR005532">
    <property type="entry name" value="SUMF_dom"/>
</dbReference>
<dbReference type="InterPro" id="IPR051043">
    <property type="entry name" value="Sulfatase_Mod_Factor_Kinase"/>
</dbReference>
<gene>
    <name evidence="3" type="ORF">GCM10011511_04450</name>
</gene>
<evidence type="ECO:0000259" key="2">
    <source>
        <dbReference type="Pfam" id="PF03781"/>
    </source>
</evidence>
<dbReference type="Pfam" id="PF03781">
    <property type="entry name" value="FGE-sulfatase"/>
    <property type="match status" value="1"/>
</dbReference>
<dbReference type="Proteomes" id="UP000607559">
    <property type="component" value="Unassembled WGS sequence"/>
</dbReference>
<sequence length="276" mass="31104">MACLRNSIFATLVLLIASFAAVAQAEHSFVLVPKGRYTVGKKDSRQNPLRTVQLDSFRIAIYETTNRQFAAFVKATGYVTDAEKRHDAMVFQPGLAEFRWIKDSTAFWRWPNGRTRGGIDNRMDHPVTCISYRDVLAYCAWAGVRLPTLEEWEVACRAGSTTDYFFGSDDSRIGEYANIWHGHDHLKADHSDGYMYTAPVGSFKPNAWGLYDMYGNVFEFCTGKVLPTEKSTIAHARGGSWWCSKSTCESFNSYSIGQVNIHASFSNQGFRAVRSH</sequence>
<feature type="domain" description="Sulfatase-modifying factor enzyme-like" evidence="2">
    <location>
        <begin position="27"/>
        <end position="274"/>
    </location>
</feature>
<dbReference type="InterPro" id="IPR042095">
    <property type="entry name" value="SUMF_sf"/>
</dbReference>
<reference evidence="3" key="1">
    <citation type="journal article" date="2014" name="Int. J. Syst. Evol. Microbiol.">
        <title>Complete genome sequence of Corynebacterium casei LMG S-19264T (=DSM 44701T), isolated from a smear-ripened cheese.</title>
        <authorList>
            <consortium name="US DOE Joint Genome Institute (JGI-PGF)"/>
            <person name="Walter F."/>
            <person name="Albersmeier A."/>
            <person name="Kalinowski J."/>
            <person name="Ruckert C."/>
        </authorList>
    </citation>
    <scope>NUCLEOTIDE SEQUENCE</scope>
    <source>
        <strain evidence="3">CGMCC 1.15448</strain>
    </source>
</reference>
<dbReference type="PANTHER" id="PTHR23150:SF19">
    <property type="entry name" value="FORMYLGLYCINE-GENERATING ENZYME"/>
    <property type="match status" value="1"/>
</dbReference>
<name>A0A8J2U7K0_9BACT</name>
<feature type="signal peptide" evidence="1">
    <location>
        <begin position="1"/>
        <end position="25"/>
    </location>
</feature>
<dbReference type="AlphaFoldDB" id="A0A8J2U7K0"/>
<dbReference type="Gene3D" id="3.90.1580.10">
    <property type="entry name" value="paralog of FGE (formylglycine-generating enzyme)"/>
    <property type="match status" value="1"/>
</dbReference>
<proteinExistence type="predicted"/>
<protein>
    <submittedName>
        <fullName evidence="3">Sulfatase-modifying factor 1</fullName>
    </submittedName>
</protein>
<organism evidence="3 4">
    <name type="scientific">Puia dinghuensis</name>
    <dbReference type="NCBI Taxonomy" id="1792502"/>
    <lineage>
        <taxon>Bacteria</taxon>
        <taxon>Pseudomonadati</taxon>
        <taxon>Bacteroidota</taxon>
        <taxon>Chitinophagia</taxon>
        <taxon>Chitinophagales</taxon>
        <taxon>Chitinophagaceae</taxon>
        <taxon>Puia</taxon>
    </lineage>
</organism>
<accession>A0A8J2U7K0</accession>
<dbReference type="RefSeq" id="WP_188928083.1">
    <property type="nucleotide sequence ID" value="NZ_BMJC01000001.1"/>
</dbReference>